<dbReference type="InterPro" id="IPR002197">
    <property type="entry name" value="HTH_Fis"/>
</dbReference>
<feature type="transmembrane region" description="Helical" evidence="1">
    <location>
        <begin position="6"/>
        <end position="22"/>
    </location>
</feature>
<dbReference type="GO" id="GO:0043565">
    <property type="term" value="F:sequence-specific DNA binding"/>
    <property type="evidence" value="ECO:0007669"/>
    <property type="project" value="InterPro"/>
</dbReference>
<feature type="transmembrane region" description="Helical" evidence="1">
    <location>
        <begin position="34"/>
        <end position="57"/>
    </location>
</feature>
<feature type="transmembrane region" description="Helical" evidence="1">
    <location>
        <begin position="194"/>
        <end position="214"/>
    </location>
</feature>
<dbReference type="Proteomes" id="UP000218327">
    <property type="component" value="Unassembled WGS sequence"/>
</dbReference>
<sequence>MEPLYIYGMAALMAALLKILILSQSATNNKPASAFNLVAISLILGNLSEGVAFFTFADNREIAELAAKGVIISMCLVGASVVHLCATVTEHHYYKLLVISAWSFAGVVVTLAIFNRVVLGVEIGELLLVTIPSDAYILFQLLILASISISLFLLATNLHSANYELALRCRCVLIAMAPMFCVGLSIIVLRMVGVVHSSGILMPIASTWFVWILLRSQTDILGFKLQWLQFWFFVKQAGRAATGRDVLTLQQGNEEIEKLVIIEAMKLSNFIVSDAARLIGCPRETTNRKWKKIKAGQAVLGSTFLQENYK</sequence>
<proteinExistence type="predicted"/>
<evidence type="ECO:0000256" key="1">
    <source>
        <dbReference type="SAM" id="Phobius"/>
    </source>
</evidence>
<evidence type="ECO:0000259" key="2">
    <source>
        <dbReference type="Pfam" id="PF02954"/>
    </source>
</evidence>
<feature type="domain" description="DNA binding HTH" evidence="2">
    <location>
        <begin position="254"/>
        <end position="292"/>
    </location>
</feature>
<reference evidence="4" key="1">
    <citation type="submission" date="2017-08" db="EMBL/GenBank/DDBJ databases">
        <title>A dynamic microbial community with high functional redundancy inhabits the cold, oxic subseafloor aquifer.</title>
        <authorList>
            <person name="Tully B.J."/>
            <person name="Wheat C.G."/>
            <person name="Glazer B.T."/>
            <person name="Huber J.A."/>
        </authorList>
    </citation>
    <scope>NUCLEOTIDE SEQUENCE [LARGE SCALE GENOMIC DNA]</scope>
</reference>
<keyword evidence="1" id="KW-0472">Membrane</keyword>
<feature type="transmembrane region" description="Helical" evidence="1">
    <location>
        <begin position="167"/>
        <end position="188"/>
    </location>
</feature>
<keyword evidence="1" id="KW-0812">Transmembrane</keyword>
<dbReference type="EMBL" id="NVVJ01000071">
    <property type="protein sequence ID" value="PCJ21846.1"/>
    <property type="molecule type" value="Genomic_DNA"/>
</dbReference>
<feature type="transmembrane region" description="Helical" evidence="1">
    <location>
        <begin position="135"/>
        <end position="155"/>
    </location>
</feature>
<evidence type="ECO:0000313" key="4">
    <source>
        <dbReference type="Proteomes" id="UP000218327"/>
    </source>
</evidence>
<accession>A0A2A5ASL7</accession>
<dbReference type="Gene3D" id="1.10.10.60">
    <property type="entry name" value="Homeodomain-like"/>
    <property type="match status" value="1"/>
</dbReference>
<gene>
    <name evidence="3" type="ORF">COA96_15255</name>
</gene>
<feature type="transmembrane region" description="Helical" evidence="1">
    <location>
        <begin position="69"/>
        <end position="89"/>
    </location>
</feature>
<name>A0A2A5ASL7_9GAMM</name>
<dbReference type="AlphaFoldDB" id="A0A2A5ASL7"/>
<feature type="transmembrane region" description="Helical" evidence="1">
    <location>
        <begin position="96"/>
        <end position="115"/>
    </location>
</feature>
<comment type="caution">
    <text evidence="3">The sequence shown here is derived from an EMBL/GenBank/DDBJ whole genome shotgun (WGS) entry which is preliminary data.</text>
</comment>
<evidence type="ECO:0000313" key="3">
    <source>
        <dbReference type="EMBL" id="PCJ21846.1"/>
    </source>
</evidence>
<keyword evidence="1" id="KW-1133">Transmembrane helix</keyword>
<organism evidence="3 4">
    <name type="scientific">SAR86 cluster bacterium</name>
    <dbReference type="NCBI Taxonomy" id="2030880"/>
    <lineage>
        <taxon>Bacteria</taxon>
        <taxon>Pseudomonadati</taxon>
        <taxon>Pseudomonadota</taxon>
        <taxon>Gammaproteobacteria</taxon>
        <taxon>SAR86 cluster</taxon>
    </lineage>
</organism>
<dbReference type="Pfam" id="PF02954">
    <property type="entry name" value="HTH_8"/>
    <property type="match status" value="1"/>
</dbReference>
<protein>
    <recommendedName>
        <fullName evidence="2">DNA binding HTH domain-containing protein</fullName>
    </recommendedName>
</protein>